<proteinExistence type="predicted"/>
<evidence type="ECO:0000313" key="1">
    <source>
        <dbReference type="EMBL" id="KAF2272548.1"/>
    </source>
</evidence>
<accession>A0A6A6J999</accession>
<protein>
    <submittedName>
        <fullName evidence="1">Uncharacterized protein</fullName>
    </submittedName>
</protein>
<dbReference type="Proteomes" id="UP000800097">
    <property type="component" value="Unassembled WGS sequence"/>
</dbReference>
<reference evidence="1" key="1">
    <citation type="journal article" date="2020" name="Stud. Mycol.">
        <title>101 Dothideomycetes genomes: a test case for predicting lifestyles and emergence of pathogens.</title>
        <authorList>
            <person name="Haridas S."/>
            <person name="Albert R."/>
            <person name="Binder M."/>
            <person name="Bloem J."/>
            <person name="Labutti K."/>
            <person name="Salamov A."/>
            <person name="Andreopoulos B."/>
            <person name="Baker S."/>
            <person name="Barry K."/>
            <person name="Bills G."/>
            <person name="Bluhm B."/>
            <person name="Cannon C."/>
            <person name="Castanera R."/>
            <person name="Culley D."/>
            <person name="Daum C."/>
            <person name="Ezra D."/>
            <person name="Gonzalez J."/>
            <person name="Henrissat B."/>
            <person name="Kuo A."/>
            <person name="Liang C."/>
            <person name="Lipzen A."/>
            <person name="Lutzoni F."/>
            <person name="Magnuson J."/>
            <person name="Mondo S."/>
            <person name="Nolan M."/>
            <person name="Ohm R."/>
            <person name="Pangilinan J."/>
            <person name="Park H.-J."/>
            <person name="Ramirez L."/>
            <person name="Alfaro M."/>
            <person name="Sun H."/>
            <person name="Tritt A."/>
            <person name="Yoshinaga Y."/>
            <person name="Zwiers L.-H."/>
            <person name="Turgeon B."/>
            <person name="Goodwin S."/>
            <person name="Spatafora J."/>
            <person name="Crous P."/>
            <person name="Grigoriev I."/>
        </authorList>
    </citation>
    <scope>NUCLEOTIDE SEQUENCE</scope>
    <source>
        <strain evidence="1">CBS 379.55</strain>
    </source>
</reference>
<dbReference type="RefSeq" id="XP_033650087.1">
    <property type="nucleotide sequence ID" value="XM_033799205.1"/>
</dbReference>
<sequence>MPTFMKPRYVGRQIATELAEAAYRKMFKYQAEAYVDGEDDRDNIRQFLAIDLFGVGVTPIRFLRSFRIQWDVQRLTKSKLERCRWDLQALRLLEPCLGLDVTVTLITPINKFRLLRLGALLEAFAPVQEHFERRGIRYRIVAFYLGLEIDVKRYFRDEKQEWYEWLYATIEKVIPTSQPPKVMATSVTVDAIQRERQQYVE</sequence>
<dbReference type="AlphaFoldDB" id="A0A6A6J999"/>
<name>A0A6A6J999_WESOR</name>
<organism evidence="1 2">
    <name type="scientific">Westerdykella ornata</name>
    <dbReference type="NCBI Taxonomy" id="318751"/>
    <lineage>
        <taxon>Eukaryota</taxon>
        <taxon>Fungi</taxon>
        <taxon>Dikarya</taxon>
        <taxon>Ascomycota</taxon>
        <taxon>Pezizomycotina</taxon>
        <taxon>Dothideomycetes</taxon>
        <taxon>Pleosporomycetidae</taxon>
        <taxon>Pleosporales</taxon>
        <taxon>Sporormiaceae</taxon>
        <taxon>Westerdykella</taxon>
    </lineage>
</organism>
<evidence type="ECO:0000313" key="2">
    <source>
        <dbReference type="Proteomes" id="UP000800097"/>
    </source>
</evidence>
<dbReference type="GeneID" id="54552380"/>
<dbReference type="EMBL" id="ML986519">
    <property type="protein sequence ID" value="KAF2272548.1"/>
    <property type="molecule type" value="Genomic_DNA"/>
</dbReference>
<gene>
    <name evidence="1" type="ORF">EI97DRAFT_436791</name>
</gene>
<keyword evidence="2" id="KW-1185">Reference proteome</keyword>